<name>A0A9D5B0F9_PEA</name>
<evidence type="ECO:0000313" key="1">
    <source>
        <dbReference type="EMBL" id="KAI5425227.1"/>
    </source>
</evidence>
<gene>
    <name evidence="1" type="ORF">KIW84_031145</name>
    <name evidence="2" type="ORF">KIW84_031147</name>
</gene>
<protein>
    <submittedName>
        <fullName evidence="2">Uncharacterized protein</fullName>
    </submittedName>
</protein>
<accession>A0A9D5B0F9</accession>
<organism evidence="2 3">
    <name type="scientific">Pisum sativum</name>
    <name type="common">Garden pea</name>
    <name type="synonym">Lathyrus oleraceus</name>
    <dbReference type="NCBI Taxonomy" id="3888"/>
    <lineage>
        <taxon>Eukaryota</taxon>
        <taxon>Viridiplantae</taxon>
        <taxon>Streptophyta</taxon>
        <taxon>Embryophyta</taxon>
        <taxon>Tracheophyta</taxon>
        <taxon>Spermatophyta</taxon>
        <taxon>Magnoliopsida</taxon>
        <taxon>eudicotyledons</taxon>
        <taxon>Gunneridae</taxon>
        <taxon>Pentapetalae</taxon>
        <taxon>rosids</taxon>
        <taxon>fabids</taxon>
        <taxon>Fabales</taxon>
        <taxon>Fabaceae</taxon>
        <taxon>Papilionoideae</taxon>
        <taxon>50 kb inversion clade</taxon>
        <taxon>NPAAA clade</taxon>
        <taxon>Hologalegina</taxon>
        <taxon>IRL clade</taxon>
        <taxon>Fabeae</taxon>
        <taxon>Lathyrus</taxon>
    </lineage>
</organism>
<dbReference type="Gramene" id="Psat03G0114500-T1">
    <property type="protein sequence ID" value="KAI5425227.1"/>
    <property type="gene ID" value="KIW84_031145"/>
</dbReference>
<comment type="caution">
    <text evidence="2">The sequence shown here is derived from an EMBL/GenBank/DDBJ whole genome shotgun (WGS) entry which is preliminary data.</text>
</comment>
<dbReference type="AlphaFoldDB" id="A0A9D5B0F9"/>
<dbReference type="EMBL" id="JAMSHJ010000003">
    <property type="protein sequence ID" value="KAI5425227.1"/>
    <property type="molecule type" value="Genomic_DNA"/>
</dbReference>
<dbReference type="Proteomes" id="UP001058974">
    <property type="component" value="Chromosome 3"/>
</dbReference>
<evidence type="ECO:0000313" key="2">
    <source>
        <dbReference type="EMBL" id="KAI5425229.1"/>
    </source>
</evidence>
<dbReference type="EMBL" id="JAMSHJ010000003">
    <property type="protein sequence ID" value="KAI5425229.1"/>
    <property type="molecule type" value="Genomic_DNA"/>
</dbReference>
<keyword evidence="3" id="KW-1185">Reference proteome</keyword>
<reference evidence="2 3" key="1">
    <citation type="journal article" date="2022" name="Nat. Genet.">
        <title>Improved pea reference genome and pan-genome highlight genomic features and evolutionary characteristics.</title>
        <authorList>
            <person name="Yang T."/>
            <person name="Liu R."/>
            <person name="Luo Y."/>
            <person name="Hu S."/>
            <person name="Wang D."/>
            <person name="Wang C."/>
            <person name="Pandey M.K."/>
            <person name="Ge S."/>
            <person name="Xu Q."/>
            <person name="Li N."/>
            <person name="Li G."/>
            <person name="Huang Y."/>
            <person name="Saxena R.K."/>
            <person name="Ji Y."/>
            <person name="Li M."/>
            <person name="Yan X."/>
            <person name="He Y."/>
            <person name="Liu Y."/>
            <person name="Wang X."/>
            <person name="Xiang C."/>
            <person name="Varshney R.K."/>
            <person name="Ding H."/>
            <person name="Gao S."/>
            <person name="Zong X."/>
        </authorList>
    </citation>
    <scope>NUCLEOTIDE SEQUENCE [LARGE SCALE GENOMIC DNA]</scope>
    <source>
        <strain evidence="2 3">cv. Zhongwan 6</strain>
    </source>
</reference>
<sequence length="138" mass="15460">MCFSLPTVFSIPHLFACKELVGREGNVWLYRPNSREKVRLPVGSCELALPMRGRELAHNGNAPREAYATILHSAHVYVCGAMELQQIQVMANVIGYGSGCIWQFCTSGDYHKDVDTVEFSGHHPFVCQSCHFSDSRKL</sequence>
<proteinExistence type="predicted"/>
<evidence type="ECO:0000313" key="3">
    <source>
        <dbReference type="Proteomes" id="UP001058974"/>
    </source>
</evidence>
<dbReference type="Gramene" id="Psat03G0114700-T1">
    <property type="protein sequence ID" value="KAI5425229.1"/>
    <property type="gene ID" value="KIW84_031147"/>
</dbReference>